<organism evidence="2">
    <name type="scientific">marine metagenome</name>
    <dbReference type="NCBI Taxonomy" id="408172"/>
    <lineage>
        <taxon>unclassified sequences</taxon>
        <taxon>metagenomes</taxon>
        <taxon>ecological metagenomes</taxon>
    </lineage>
</organism>
<reference evidence="2" key="1">
    <citation type="submission" date="2018-05" db="EMBL/GenBank/DDBJ databases">
        <authorList>
            <person name="Lanie J.A."/>
            <person name="Ng W.-L."/>
            <person name="Kazmierczak K.M."/>
            <person name="Andrzejewski T.M."/>
            <person name="Davidsen T.M."/>
            <person name="Wayne K.J."/>
            <person name="Tettelin H."/>
            <person name="Glass J.I."/>
            <person name="Rusch D."/>
            <person name="Podicherti R."/>
            <person name="Tsui H.-C.T."/>
            <person name="Winkler M.E."/>
        </authorList>
    </citation>
    <scope>NUCLEOTIDE SEQUENCE</scope>
</reference>
<accession>A0A382FCL7</accession>
<evidence type="ECO:0000256" key="1">
    <source>
        <dbReference type="SAM" id="Phobius"/>
    </source>
</evidence>
<protein>
    <submittedName>
        <fullName evidence="2">Uncharacterized protein</fullName>
    </submittedName>
</protein>
<proteinExistence type="predicted"/>
<dbReference type="AlphaFoldDB" id="A0A382FCL7"/>
<keyword evidence="1" id="KW-0812">Transmembrane</keyword>
<name>A0A382FCL7_9ZZZZ</name>
<feature type="transmembrane region" description="Helical" evidence="1">
    <location>
        <begin position="6"/>
        <end position="39"/>
    </location>
</feature>
<dbReference type="Pfam" id="PF20619">
    <property type="entry name" value="DUF6804"/>
    <property type="match status" value="1"/>
</dbReference>
<gene>
    <name evidence="2" type="ORF">METZ01_LOCUS212817</name>
</gene>
<evidence type="ECO:0000313" key="2">
    <source>
        <dbReference type="EMBL" id="SVB59963.1"/>
    </source>
</evidence>
<keyword evidence="1" id="KW-0472">Membrane</keyword>
<dbReference type="InterPro" id="IPR046548">
    <property type="entry name" value="DUF6804"/>
</dbReference>
<feature type="transmembrane region" description="Helical" evidence="1">
    <location>
        <begin position="74"/>
        <end position="91"/>
    </location>
</feature>
<sequence>MNKKLLYIPAAVLFIGIFPLPIVYYTLLKLVVIAAAAYATYEAFQMDEQSGWMDIWVIVAVVFNPFAPFYFIKALWMIIDFATAILFIVFSRKIR</sequence>
<keyword evidence="1" id="KW-1133">Transmembrane helix</keyword>
<dbReference type="EMBL" id="UINC01048880">
    <property type="protein sequence ID" value="SVB59963.1"/>
    <property type="molecule type" value="Genomic_DNA"/>
</dbReference>